<proteinExistence type="inferred from homology"/>
<reference evidence="7" key="1">
    <citation type="submission" date="2016-11" db="EMBL/GenBank/DDBJ databases">
        <authorList>
            <person name="Varghese N."/>
            <person name="Submissions S."/>
        </authorList>
    </citation>
    <scope>NUCLEOTIDE SEQUENCE [LARGE SCALE GENOMIC DNA]</scope>
    <source>
        <strain evidence="7">DSM 19858</strain>
    </source>
</reference>
<dbReference type="InterPro" id="IPR000743">
    <property type="entry name" value="Glyco_hydro_28"/>
</dbReference>
<dbReference type="InterPro" id="IPR011050">
    <property type="entry name" value="Pectin_lyase_fold/virulence"/>
</dbReference>
<dbReference type="Pfam" id="PF00295">
    <property type="entry name" value="Glyco_hydro_28"/>
    <property type="match status" value="1"/>
</dbReference>
<evidence type="ECO:0000313" key="7">
    <source>
        <dbReference type="Proteomes" id="UP000184543"/>
    </source>
</evidence>
<sequence>MKNITTIALMFFLAQVVRAQFSTPASEEPLVTKEEVGAHALPADIAPIKAPFAMPQLNRPKFAAYSLNIMQLGAKPGQKVTKSIQRAIDRVHKRGGGTVVVPSGVWYTSRIELKGNVNLEIQEGAELRVGGEIEDFLPAVFTRVEGIEVMSSGGFIYAHKADNIGITGKGKIIGPDRDAPVRTAPGPKGVVENAIDQSAPVRERVYDGHKGRFFYKPKSICLVECKNVLIEGITIEKSVTWNVTPIYCDGVIIRGITVNSVGIPTGDGIDIESSRNVLIEYATLNNGDDCFTMKSGRDKDGIRVNRPTENIVVRYCLSEAGHGAITTGSETAGWIRNVYLHDCIFDGTDRGFRFKTRRPRGGGVENIYYERVRMNIKRHALEWDLLGSRTYVGELADRLPKRPITELTPRYRNLFFRNVVIHTEENFIKGKGIPEVPLTNVVMENLDITSGQNIYLSDVKDFVIKNSVIRSKDQSIEIIEGRNVRFENVDMFYRE</sequence>
<keyword evidence="2 4" id="KW-0378">Hydrolase</keyword>
<comment type="similarity">
    <text evidence="1 4">Belongs to the glycosyl hydrolase 28 family.</text>
</comment>
<evidence type="ECO:0000256" key="2">
    <source>
        <dbReference type="ARBA" id="ARBA00022801"/>
    </source>
</evidence>
<dbReference type="GO" id="GO:0005975">
    <property type="term" value="P:carbohydrate metabolic process"/>
    <property type="evidence" value="ECO:0007669"/>
    <property type="project" value="InterPro"/>
</dbReference>
<accession>A0A1M6FR52</accession>
<dbReference type="InterPro" id="IPR012334">
    <property type="entry name" value="Pectin_lyas_fold"/>
</dbReference>
<evidence type="ECO:0000256" key="4">
    <source>
        <dbReference type="RuleBase" id="RU361169"/>
    </source>
</evidence>
<dbReference type="PANTHER" id="PTHR31339">
    <property type="entry name" value="PECTIN LYASE-RELATED"/>
    <property type="match status" value="1"/>
</dbReference>
<organism evidence="6 7">
    <name type="scientific">Pseudozobellia thermophila</name>
    <dbReference type="NCBI Taxonomy" id="192903"/>
    <lineage>
        <taxon>Bacteria</taxon>
        <taxon>Pseudomonadati</taxon>
        <taxon>Bacteroidota</taxon>
        <taxon>Flavobacteriia</taxon>
        <taxon>Flavobacteriales</taxon>
        <taxon>Flavobacteriaceae</taxon>
        <taxon>Pseudozobellia</taxon>
    </lineage>
</organism>
<dbReference type="Proteomes" id="UP000184543">
    <property type="component" value="Unassembled WGS sequence"/>
</dbReference>
<dbReference type="RefSeq" id="WP_094766588.1">
    <property type="nucleotide sequence ID" value="NZ_FQYU01000002.1"/>
</dbReference>
<evidence type="ECO:0000256" key="3">
    <source>
        <dbReference type="ARBA" id="ARBA00023295"/>
    </source>
</evidence>
<dbReference type="InterPro" id="IPR006626">
    <property type="entry name" value="PbH1"/>
</dbReference>
<dbReference type="InterPro" id="IPR051801">
    <property type="entry name" value="GH28_Enzymes"/>
</dbReference>
<dbReference type="STRING" id="192903.SAMN04488513_102523"/>
<gene>
    <name evidence="6" type="ORF">SAMN04488513_102523</name>
</gene>
<name>A0A1M6FR52_9FLAO</name>
<keyword evidence="3 4" id="KW-0326">Glycosidase</keyword>
<feature type="signal peptide" evidence="5">
    <location>
        <begin position="1"/>
        <end position="19"/>
    </location>
</feature>
<keyword evidence="5" id="KW-0732">Signal</keyword>
<evidence type="ECO:0000313" key="6">
    <source>
        <dbReference type="EMBL" id="SHJ00166.1"/>
    </source>
</evidence>
<feature type="chain" id="PRO_5009917474" evidence="5">
    <location>
        <begin position="20"/>
        <end position="495"/>
    </location>
</feature>
<evidence type="ECO:0000256" key="1">
    <source>
        <dbReference type="ARBA" id="ARBA00008834"/>
    </source>
</evidence>
<dbReference type="Gene3D" id="2.160.20.10">
    <property type="entry name" value="Single-stranded right-handed beta-helix, Pectin lyase-like"/>
    <property type="match status" value="1"/>
</dbReference>
<dbReference type="AlphaFoldDB" id="A0A1M6FR52"/>
<dbReference type="GO" id="GO:0004650">
    <property type="term" value="F:polygalacturonase activity"/>
    <property type="evidence" value="ECO:0007669"/>
    <property type="project" value="InterPro"/>
</dbReference>
<evidence type="ECO:0000256" key="5">
    <source>
        <dbReference type="SAM" id="SignalP"/>
    </source>
</evidence>
<dbReference type="SMART" id="SM00710">
    <property type="entry name" value="PbH1"/>
    <property type="match status" value="5"/>
</dbReference>
<keyword evidence="7" id="KW-1185">Reference proteome</keyword>
<dbReference type="SUPFAM" id="SSF51126">
    <property type="entry name" value="Pectin lyase-like"/>
    <property type="match status" value="1"/>
</dbReference>
<dbReference type="EMBL" id="FQYU01000002">
    <property type="protein sequence ID" value="SHJ00166.1"/>
    <property type="molecule type" value="Genomic_DNA"/>
</dbReference>
<dbReference type="PANTHER" id="PTHR31339:SF9">
    <property type="entry name" value="PLASMIN AND FIBRONECTIN-BINDING PROTEIN A"/>
    <property type="match status" value="1"/>
</dbReference>
<protein>
    <submittedName>
        <fullName evidence="6">Glycosyl hydrolases family 28</fullName>
    </submittedName>
</protein>
<dbReference type="OrthoDB" id="9795222at2"/>